<reference evidence="1 2" key="1">
    <citation type="journal article" date="2016" name="Nat. Commun.">
        <title>Thousands of microbial genomes shed light on interconnected biogeochemical processes in an aquifer system.</title>
        <authorList>
            <person name="Anantharaman K."/>
            <person name="Brown C.T."/>
            <person name="Hug L.A."/>
            <person name="Sharon I."/>
            <person name="Castelle C.J."/>
            <person name="Probst A.J."/>
            <person name="Thomas B.C."/>
            <person name="Singh A."/>
            <person name="Wilkins M.J."/>
            <person name="Karaoz U."/>
            <person name="Brodie E.L."/>
            <person name="Williams K.H."/>
            <person name="Hubbard S.S."/>
            <person name="Banfield J.F."/>
        </authorList>
    </citation>
    <scope>NUCLEOTIDE SEQUENCE [LARGE SCALE GENOMIC DNA]</scope>
</reference>
<evidence type="ECO:0000313" key="1">
    <source>
        <dbReference type="EMBL" id="OGZ62552.1"/>
    </source>
</evidence>
<gene>
    <name evidence="1" type="ORF">A2639_00520</name>
</gene>
<accession>A0A1G2HJ76</accession>
<name>A0A1G2HJ76_9BACT</name>
<sequence length="143" mass="16507">MGLAYLVSNGESGGFRDTYTSEEFGKSLTDYLNNNKKFRGKSPNEIAQLILNPEIRVALKTVSEDLSWYTRGNMVGYKRRLTQNRNSVTIRDCVLRLFYVLNAIGVPKEHEMISMIRSKTNVNDVDYPPTEIYPSRNRYQPLF</sequence>
<protein>
    <submittedName>
        <fullName evidence="1">Uncharacterized protein</fullName>
    </submittedName>
</protein>
<evidence type="ECO:0000313" key="2">
    <source>
        <dbReference type="Proteomes" id="UP000178991"/>
    </source>
</evidence>
<dbReference type="AlphaFoldDB" id="A0A1G2HJ76"/>
<comment type="caution">
    <text evidence="1">The sequence shown here is derived from an EMBL/GenBank/DDBJ whole genome shotgun (WGS) entry which is preliminary data.</text>
</comment>
<dbReference type="Proteomes" id="UP000178991">
    <property type="component" value="Unassembled WGS sequence"/>
</dbReference>
<organism evidence="1 2">
    <name type="scientific">Candidatus Staskawiczbacteria bacterium RIFCSPHIGHO2_01_FULL_34_27</name>
    <dbReference type="NCBI Taxonomy" id="1802199"/>
    <lineage>
        <taxon>Bacteria</taxon>
        <taxon>Candidatus Staskawicziibacteriota</taxon>
    </lineage>
</organism>
<proteinExistence type="predicted"/>
<dbReference type="EMBL" id="MHOL01000019">
    <property type="protein sequence ID" value="OGZ62552.1"/>
    <property type="molecule type" value="Genomic_DNA"/>
</dbReference>